<reference evidence="1" key="1">
    <citation type="submission" date="2022-10" db="EMBL/GenBank/DDBJ databases">
        <title>Culturing micro-colonial fungi from biological soil crusts in the Mojave desert and describing Neophaeococcomyces mojavensis, and introducing the new genera and species Taxawa tesnikishii.</title>
        <authorList>
            <person name="Kurbessoian T."/>
            <person name="Stajich J.E."/>
        </authorList>
    </citation>
    <scope>NUCLEOTIDE SEQUENCE</scope>
    <source>
        <strain evidence="1">JES_115</strain>
    </source>
</reference>
<proteinExistence type="predicted"/>
<name>A0ACC2ZMQ2_9PEZI</name>
<dbReference type="Proteomes" id="UP001172680">
    <property type="component" value="Unassembled WGS sequence"/>
</dbReference>
<organism evidence="1 2">
    <name type="scientific">Coniosporium tulheliwenetii</name>
    <dbReference type="NCBI Taxonomy" id="3383036"/>
    <lineage>
        <taxon>Eukaryota</taxon>
        <taxon>Fungi</taxon>
        <taxon>Dikarya</taxon>
        <taxon>Ascomycota</taxon>
        <taxon>Pezizomycotina</taxon>
        <taxon>Dothideomycetes</taxon>
        <taxon>Dothideomycetes incertae sedis</taxon>
        <taxon>Coniosporium</taxon>
    </lineage>
</organism>
<comment type="caution">
    <text evidence="1">The sequence shown here is derived from an EMBL/GenBank/DDBJ whole genome shotgun (WGS) entry which is preliminary data.</text>
</comment>
<keyword evidence="2" id="KW-1185">Reference proteome</keyword>
<gene>
    <name evidence="1" type="ORF">H2199_000705</name>
</gene>
<dbReference type="EMBL" id="JAPDRP010000002">
    <property type="protein sequence ID" value="KAJ9648792.1"/>
    <property type="molecule type" value="Genomic_DNA"/>
</dbReference>
<sequence length="517" mass="58250">MGSCRASINCFVPEYLEGPCNQSTLYSYDGSIYDAIAPYVGPWQYNNRFYLRNDTRIFDWSLISELRNNGTLGTVLKKSSEPYCTWVVPFDADPDIAGIGVLLAFLISTWFTLFFVVFAFFFVEGSLPDESPNGLDQLVIRIMTRLKDSIQLISLKALSTTRLGKWIQSRVLDTVGQRPMSLKALRRALVMLTDQQLVTGVAILTIGYIQHCTITQYHALIISSLAWMSFATHETSFIFAVEELHNNSFGKAWRTVWIVVLFFMVSMVQLVNYHVGFAAQFGMPTQCIWDHMRNGCGRQDFDFYFVVVLFLLTLSFLGTMNALYPSHLAWVLALGKPLQWLLRLPSRLHRKARAKSHDNQATPTQRMLWSAVRRFAFGLVVIVFTVSEILFSNIFTIARLYGVLLWGTINVRWAKNSAADGGMSGSESEWGFGQILQVLLLALPLFALLETFTGEVHSSEDQSVTLTDRTGAYLQPPEAKRAEDSEEKLNEEGSATSIPSGETTHTTEPEHMAVWDG</sequence>
<protein>
    <submittedName>
        <fullName evidence="1">Uncharacterized protein</fullName>
    </submittedName>
</protein>
<evidence type="ECO:0000313" key="2">
    <source>
        <dbReference type="Proteomes" id="UP001172680"/>
    </source>
</evidence>
<accession>A0ACC2ZMQ2</accession>
<evidence type="ECO:0000313" key="1">
    <source>
        <dbReference type="EMBL" id="KAJ9648792.1"/>
    </source>
</evidence>